<dbReference type="InterPro" id="IPR008007">
    <property type="entry name" value="Peptidase_M42"/>
</dbReference>
<feature type="binding site" evidence="8">
    <location>
        <position position="221"/>
    </location>
    <ligand>
        <name>Zn(2+)</name>
        <dbReference type="ChEBI" id="CHEBI:29105"/>
        <label>2</label>
    </ligand>
</feature>
<keyword evidence="10" id="KW-1185">Reference proteome</keyword>
<evidence type="ECO:0000313" key="9">
    <source>
        <dbReference type="EMBL" id="AGK96275.1"/>
    </source>
</evidence>
<feature type="binding site" evidence="8">
    <location>
        <position position="240"/>
    </location>
    <ligand>
        <name>Zn(2+)</name>
        <dbReference type="ChEBI" id="CHEBI:29105"/>
        <label>1</label>
    </ligand>
</feature>
<comment type="similarity">
    <text evidence="1 6">Belongs to the peptidase M42 family.</text>
</comment>
<gene>
    <name evidence="9" type="ORF">Clopa_1287</name>
</gene>
<dbReference type="HOGENOM" id="CLU_053520_0_0_9"/>
<dbReference type="PANTHER" id="PTHR32481:SF7">
    <property type="entry name" value="AMINOPEPTIDASE YHFE-RELATED"/>
    <property type="match status" value="1"/>
</dbReference>
<feature type="binding site" evidence="8">
    <location>
        <position position="186"/>
    </location>
    <ligand>
        <name>Zn(2+)</name>
        <dbReference type="ChEBI" id="CHEBI:29105"/>
        <label>1</label>
    </ligand>
</feature>
<accession>R4K9F7</accession>
<dbReference type="InterPro" id="IPR051464">
    <property type="entry name" value="Peptidase_M42_aminopept"/>
</dbReference>
<dbReference type="STRING" id="86416.Clopa_1287"/>
<evidence type="ECO:0000256" key="8">
    <source>
        <dbReference type="PIRSR" id="PIRSR001123-2"/>
    </source>
</evidence>
<dbReference type="InterPro" id="IPR023367">
    <property type="entry name" value="Peptidase_M42_dom2"/>
</dbReference>
<keyword evidence="2" id="KW-0031">Aminopeptidase</keyword>
<dbReference type="PANTHER" id="PTHR32481">
    <property type="entry name" value="AMINOPEPTIDASE"/>
    <property type="match status" value="1"/>
</dbReference>
<dbReference type="GO" id="GO:0004177">
    <property type="term" value="F:aminopeptidase activity"/>
    <property type="evidence" value="ECO:0007669"/>
    <property type="project" value="UniProtKB-UniRule"/>
</dbReference>
<comment type="cofactor">
    <cofactor evidence="8">
        <name>a divalent metal cation</name>
        <dbReference type="ChEBI" id="CHEBI:60240"/>
    </cofactor>
    <text evidence="8">Binds 2 divalent metal cations per subunit.</text>
</comment>
<organism evidence="9 10">
    <name type="scientific">Clostridium pasteurianum BC1</name>
    <dbReference type="NCBI Taxonomy" id="86416"/>
    <lineage>
        <taxon>Bacteria</taxon>
        <taxon>Bacillati</taxon>
        <taxon>Bacillota</taxon>
        <taxon>Clostridia</taxon>
        <taxon>Eubacteriales</taxon>
        <taxon>Clostridiaceae</taxon>
        <taxon>Clostridium</taxon>
    </lineage>
</organism>
<evidence type="ECO:0000256" key="3">
    <source>
        <dbReference type="ARBA" id="ARBA00022670"/>
    </source>
</evidence>
<dbReference type="Proteomes" id="UP000013523">
    <property type="component" value="Chromosome"/>
</dbReference>
<dbReference type="CDD" id="cd05657">
    <property type="entry name" value="M42_glucanase_like"/>
    <property type="match status" value="1"/>
</dbReference>
<keyword evidence="4 8" id="KW-0479">Metal-binding</keyword>
<evidence type="ECO:0000313" key="10">
    <source>
        <dbReference type="Proteomes" id="UP000013523"/>
    </source>
</evidence>
<dbReference type="GO" id="GO:0006508">
    <property type="term" value="P:proteolysis"/>
    <property type="evidence" value="ECO:0007669"/>
    <property type="project" value="UniProtKB-KW"/>
</dbReference>
<dbReference type="EMBL" id="CP003261">
    <property type="protein sequence ID" value="AGK96275.1"/>
    <property type="molecule type" value="Genomic_DNA"/>
</dbReference>
<feature type="active site" description="Proton acceptor" evidence="7">
    <location>
        <position position="220"/>
    </location>
</feature>
<evidence type="ECO:0000256" key="6">
    <source>
        <dbReference type="PIRNR" id="PIRNR001123"/>
    </source>
</evidence>
<dbReference type="SUPFAM" id="SSF53187">
    <property type="entry name" value="Zn-dependent exopeptidases"/>
    <property type="match status" value="1"/>
</dbReference>
<proteinExistence type="inferred from homology"/>
<protein>
    <submittedName>
        <fullName evidence="9">Peptidase family protein</fullName>
    </submittedName>
</protein>
<keyword evidence="5" id="KW-0378">Hydrolase</keyword>
<dbReference type="GO" id="GO:0046872">
    <property type="term" value="F:metal ion binding"/>
    <property type="evidence" value="ECO:0007669"/>
    <property type="project" value="UniProtKB-UniRule"/>
</dbReference>
<keyword evidence="3" id="KW-0645">Protease</keyword>
<feature type="binding site" evidence="8">
    <location>
        <position position="69"/>
    </location>
    <ligand>
        <name>Zn(2+)</name>
        <dbReference type="ChEBI" id="CHEBI:29105"/>
        <label>1</label>
    </ligand>
</feature>
<sequence>MMYNADKIKYYLNNILAIPSPSGFTCNIMDYIKEELHLLNVFYYTTNKGSVVAKIDGKKKDYIKTFSCHVDTLGAMVKEIKAKGTLSLSPIGGFMMNSIEGENCTVETLEGKSFSGTIQTIKPSVHIHSDAKDLKRDPSNMEIVLDEKVNTNEDVENLGIDIGDFITFDPRIKFTDSGFIKSRHLDDKASTAILLYAIKYITENNIKLPHTVNFLFTNYEEVGHGGSRIPEDTKEFIAVDMGAPGTGQNSSEYSVCICAKDSSGPYDLELRKKLTNICKSKNISYKTDIYPNYGSDASAALRAGWDIKTALIGTGVYASHGYERTHIDGILSTLDLIINYCTECGEPT</sequence>
<name>R4K9F7_CLOPA</name>
<evidence type="ECO:0000256" key="1">
    <source>
        <dbReference type="ARBA" id="ARBA00006272"/>
    </source>
</evidence>
<dbReference type="PIRSF" id="PIRSF001123">
    <property type="entry name" value="PepA_GA"/>
    <property type="match status" value="1"/>
</dbReference>
<dbReference type="Pfam" id="PF05343">
    <property type="entry name" value="Peptidase_M42"/>
    <property type="match status" value="1"/>
</dbReference>
<reference evidence="9 10" key="1">
    <citation type="submission" date="2012-01" db="EMBL/GenBank/DDBJ databases">
        <title>Complete sequence of chromosome of Clostridium pasteurianum BC1.</title>
        <authorList>
            <consortium name="US DOE Joint Genome Institute"/>
            <person name="Lucas S."/>
            <person name="Han J."/>
            <person name="Lapidus A."/>
            <person name="Cheng J.-F."/>
            <person name="Goodwin L."/>
            <person name="Pitluck S."/>
            <person name="Peters L."/>
            <person name="Mikhailova N."/>
            <person name="Teshima H."/>
            <person name="Detter J.C."/>
            <person name="Han C."/>
            <person name="Tapia R."/>
            <person name="Land M."/>
            <person name="Hauser L."/>
            <person name="Kyrpides N."/>
            <person name="Ivanova N."/>
            <person name="Pagani I."/>
            <person name="Dunn J."/>
            <person name="Taghavi S."/>
            <person name="Francis A."/>
            <person name="van der Lelie D."/>
            <person name="Woyke T."/>
        </authorList>
    </citation>
    <scope>NUCLEOTIDE SEQUENCE [LARGE SCALE GENOMIC DNA]</scope>
    <source>
        <strain evidence="9 10">BC1</strain>
    </source>
</reference>
<dbReference type="KEGG" id="cpas:Clopa_1287"/>
<dbReference type="PATRIC" id="fig|86416.3.peg.1287"/>
<evidence type="ECO:0000256" key="4">
    <source>
        <dbReference type="ARBA" id="ARBA00022723"/>
    </source>
</evidence>
<feature type="binding site" evidence="8">
    <location>
        <position position="186"/>
    </location>
    <ligand>
        <name>Zn(2+)</name>
        <dbReference type="ChEBI" id="CHEBI:29105"/>
        <label>2</label>
    </ligand>
</feature>
<dbReference type="SUPFAM" id="SSF101821">
    <property type="entry name" value="Aminopeptidase/glucanase lid domain"/>
    <property type="match status" value="1"/>
</dbReference>
<dbReference type="Gene3D" id="2.40.30.40">
    <property type="entry name" value="Peptidase M42, domain 2"/>
    <property type="match status" value="1"/>
</dbReference>
<dbReference type="Gene3D" id="3.40.630.10">
    <property type="entry name" value="Zn peptidases"/>
    <property type="match status" value="1"/>
</dbReference>
<evidence type="ECO:0000256" key="5">
    <source>
        <dbReference type="ARBA" id="ARBA00022801"/>
    </source>
</evidence>
<evidence type="ECO:0000256" key="7">
    <source>
        <dbReference type="PIRSR" id="PIRSR001123-1"/>
    </source>
</evidence>
<dbReference type="AlphaFoldDB" id="R4K9F7"/>
<dbReference type="MEROPS" id="M42.A02"/>
<dbReference type="eggNOG" id="COG1363">
    <property type="taxonomic scope" value="Bacteria"/>
</dbReference>
<evidence type="ECO:0000256" key="2">
    <source>
        <dbReference type="ARBA" id="ARBA00022438"/>
    </source>
</evidence>